<feature type="domain" description="TadE-like" evidence="2">
    <location>
        <begin position="13"/>
        <end position="55"/>
    </location>
</feature>
<evidence type="ECO:0000259" key="2">
    <source>
        <dbReference type="Pfam" id="PF07811"/>
    </source>
</evidence>
<dbReference type="Proteomes" id="UP000248889">
    <property type="component" value="Unassembled WGS sequence"/>
</dbReference>
<dbReference type="RefSeq" id="WP_111507096.1">
    <property type="nucleotide sequence ID" value="NZ_QKYN01000171.1"/>
</dbReference>
<keyword evidence="1" id="KW-0812">Transmembrane</keyword>
<dbReference type="Pfam" id="PF07811">
    <property type="entry name" value="TadE"/>
    <property type="match status" value="1"/>
</dbReference>
<dbReference type="OrthoDB" id="4869119at2"/>
<accession>A0A2X0K143</accession>
<proteinExistence type="predicted"/>
<sequence length="161" mass="16262">MTRSPAPTSGEHGALSLEMAILAPVLLLMFGLMALAGRVYLAGSTVDNAARDAARAASLQNSPGAAQQAALQVANQSLTSQGVHCASTDVTVPTAGFSAPLGQPAAVTVTVTCQVPLSGLFPGVPGSKVLTGSFTCSIDQYRQRATAQVPVAGRRSEVRGA</sequence>
<keyword evidence="1" id="KW-1133">Transmembrane helix</keyword>
<name>A0A2X0K143_9ACTN</name>
<dbReference type="InterPro" id="IPR012495">
    <property type="entry name" value="TadE-like_dom"/>
</dbReference>
<reference evidence="3 4" key="1">
    <citation type="submission" date="2018-06" db="EMBL/GenBank/DDBJ databases">
        <title>Streptacidiphilus pinicola sp. nov., isolated from pine grove soil.</title>
        <authorList>
            <person name="Roh S.G."/>
            <person name="Park S."/>
            <person name="Kim M.-K."/>
            <person name="Yun B.-R."/>
            <person name="Park J."/>
            <person name="Kim M.J."/>
            <person name="Kim Y.S."/>
            <person name="Kim S.B."/>
        </authorList>
    </citation>
    <scope>NUCLEOTIDE SEQUENCE [LARGE SCALE GENOMIC DNA]</scope>
    <source>
        <strain evidence="3 4">MMS16-CNU450</strain>
    </source>
</reference>
<feature type="transmembrane region" description="Helical" evidence="1">
    <location>
        <begin position="20"/>
        <end position="41"/>
    </location>
</feature>
<keyword evidence="1" id="KW-0472">Membrane</keyword>
<organism evidence="3 4">
    <name type="scientific">Streptacidiphilus pinicola</name>
    <dbReference type="NCBI Taxonomy" id="2219663"/>
    <lineage>
        <taxon>Bacteria</taxon>
        <taxon>Bacillati</taxon>
        <taxon>Actinomycetota</taxon>
        <taxon>Actinomycetes</taxon>
        <taxon>Kitasatosporales</taxon>
        <taxon>Streptomycetaceae</taxon>
        <taxon>Streptacidiphilus</taxon>
    </lineage>
</organism>
<dbReference type="AlphaFoldDB" id="A0A2X0K143"/>
<evidence type="ECO:0000313" key="3">
    <source>
        <dbReference type="EMBL" id="RAG81239.1"/>
    </source>
</evidence>
<evidence type="ECO:0000313" key="4">
    <source>
        <dbReference type="Proteomes" id="UP000248889"/>
    </source>
</evidence>
<gene>
    <name evidence="3" type="ORF">DN069_34005</name>
</gene>
<evidence type="ECO:0000256" key="1">
    <source>
        <dbReference type="SAM" id="Phobius"/>
    </source>
</evidence>
<comment type="caution">
    <text evidence="3">The sequence shown here is derived from an EMBL/GenBank/DDBJ whole genome shotgun (WGS) entry which is preliminary data.</text>
</comment>
<dbReference type="EMBL" id="QKYN01000171">
    <property type="protein sequence ID" value="RAG81239.1"/>
    <property type="molecule type" value="Genomic_DNA"/>
</dbReference>
<protein>
    <submittedName>
        <fullName evidence="3">Pilus assembly protein</fullName>
    </submittedName>
</protein>
<keyword evidence="4" id="KW-1185">Reference proteome</keyword>